<protein>
    <submittedName>
        <fullName evidence="2">YlmC/YmxH family sporulation protein</fullName>
    </submittedName>
</protein>
<dbReference type="InterPro" id="IPR014238">
    <property type="entry name" value="Spore_YlmC/YmxH"/>
</dbReference>
<evidence type="ECO:0000259" key="1">
    <source>
        <dbReference type="Pfam" id="PF05239"/>
    </source>
</evidence>
<sequence length="81" mass="8954">MAKASDLRKDVIDIRTGRRLGELIDVEIDEKSGRITAIIVPGEGRWFGLWGGGPDIVIPWTKIVCIGPDCILVEIERPMPV</sequence>
<dbReference type="AlphaFoldDB" id="A0A953LF44"/>
<dbReference type="InterPro" id="IPR011033">
    <property type="entry name" value="PRC_barrel-like_sf"/>
</dbReference>
<name>A0A953LF44_SYMTR</name>
<accession>A0A953LF44</accession>
<feature type="domain" description="PRC-barrel" evidence="1">
    <location>
        <begin position="8"/>
        <end position="74"/>
    </location>
</feature>
<dbReference type="SUPFAM" id="SSF50346">
    <property type="entry name" value="PRC-barrel domain"/>
    <property type="match status" value="1"/>
</dbReference>
<comment type="caution">
    <text evidence="2">The sequence shown here is derived from an EMBL/GenBank/DDBJ whole genome shotgun (WGS) entry which is preliminary data.</text>
</comment>
<evidence type="ECO:0000313" key="3">
    <source>
        <dbReference type="Proteomes" id="UP000732377"/>
    </source>
</evidence>
<dbReference type="NCBIfam" id="TIGR02888">
    <property type="entry name" value="spore_YlmC_YmxH"/>
    <property type="match status" value="1"/>
</dbReference>
<organism evidence="2 3">
    <name type="scientific">Symbiobacterium thermophilum</name>
    <dbReference type="NCBI Taxonomy" id="2734"/>
    <lineage>
        <taxon>Bacteria</taxon>
        <taxon>Bacillati</taxon>
        <taxon>Bacillota</taxon>
        <taxon>Clostridia</taxon>
        <taxon>Eubacteriales</taxon>
        <taxon>Symbiobacteriaceae</taxon>
        <taxon>Symbiobacterium</taxon>
    </lineage>
</organism>
<reference evidence="2" key="1">
    <citation type="submission" date="2017-11" db="EMBL/GenBank/DDBJ databases">
        <title>Three new genomes from thermophilic consortium.</title>
        <authorList>
            <person name="Quaggio R."/>
            <person name="Amgarten D."/>
            <person name="Setubal J.C."/>
        </authorList>
    </citation>
    <scope>NUCLEOTIDE SEQUENCE</scope>
    <source>
        <strain evidence="2">ZCTH01-B2</strain>
    </source>
</reference>
<dbReference type="EMBL" id="PIUK01000006">
    <property type="protein sequence ID" value="MBY6274883.1"/>
    <property type="molecule type" value="Genomic_DNA"/>
</dbReference>
<dbReference type="InterPro" id="IPR027275">
    <property type="entry name" value="PRC-brl_dom"/>
</dbReference>
<proteinExistence type="predicted"/>
<gene>
    <name evidence="2" type="ORF">CWE10_01495</name>
</gene>
<evidence type="ECO:0000313" key="2">
    <source>
        <dbReference type="EMBL" id="MBY6274883.1"/>
    </source>
</evidence>
<dbReference type="Gene3D" id="2.30.30.240">
    <property type="entry name" value="PRC-barrel domain"/>
    <property type="match status" value="1"/>
</dbReference>
<dbReference type="PANTHER" id="PTHR40061">
    <property type="entry name" value="SPORULATION PROTEIN YLMC-RELATED"/>
    <property type="match status" value="1"/>
</dbReference>
<dbReference type="PANTHER" id="PTHR40061:SF1">
    <property type="entry name" value="SPORULATION PROTEIN YLMC-RELATED"/>
    <property type="match status" value="1"/>
</dbReference>
<dbReference type="OMA" id="DYVIPWE"/>
<dbReference type="RefSeq" id="WP_011195355.1">
    <property type="nucleotide sequence ID" value="NZ_JACSIR010000006.1"/>
</dbReference>
<dbReference type="Pfam" id="PF05239">
    <property type="entry name" value="PRC"/>
    <property type="match status" value="1"/>
</dbReference>
<dbReference type="Proteomes" id="UP000732377">
    <property type="component" value="Unassembled WGS sequence"/>
</dbReference>